<proteinExistence type="predicted"/>
<protein>
    <submittedName>
        <fullName evidence="2">Uncharacterized protein</fullName>
    </submittedName>
</protein>
<evidence type="ECO:0000313" key="3">
    <source>
        <dbReference type="Proteomes" id="UP000192578"/>
    </source>
</evidence>
<evidence type="ECO:0000256" key="1">
    <source>
        <dbReference type="SAM" id="Phobius"/>
    </source>
</evidence>
<keyword evidence="3" id="KW-1185">Reference proteome</keyword>
<keyword evidence="1" id="KW-0812">Transmembrane</keyword>
<dbReference type="AlphaFoldDB" id="A0A1W0WRA4"/>
<dbReference type="EMBL" id="MTYJ01000057">
    <property type="protein sequence ID" value="OQV17730.1"/>
    <property type="molecule type" value="Genomic_DNA"/>
</dbReference>
<gene>
    <name evidence="2" type="ORF">BV898_08187</name>
</gene>
<accession>A0A1W0WRA4</accession>
<feature type="transmembrane region" description="Helical" evidence="1">
    <location>
        <begin position="20"/>
        <end position="43"/>
    </location>
</feature>
<sequence length="99" mass="11152">MNNYNFSLWISMNWSWNSVGFFKCFLCGVFLFVFVAVAVFLIAGTESCGYCLLCQEGSDARCRPTMLWRHCVKVSKGCNCCSVFKGAPFVEEEDLETSA</sequence>
<dbReference type="Proteomes" id="UP000192578">
    <property type="component" value="Unassembled WGS sequence"/>
</dbReference>
<name>A0A1W0WRA4_HYPEX</name>
<comment type="caution">
    <text evidence="2">The sequence shown here is derived from an EMBL/GenBank/DDBJ whole genome shotgun (WGS) entry which is preliminary data.</text>
</comment>
<reference evidence="3" key="1">
    <citation type="submission" date="2017-01" db="EMBL/GenBank/DDBJ databases">
        <title>Comparative genomics of anhydrobiosis in the tardigrade Hypsibius dujardini.</title>
        <authorList>
            <person name="Yoshida Y."/>
            <person name="Koutsovoulos G."/>
            <person name="Laetsch D."/>
            <person name="Stevens L."/>
            <person name="Kumar S."/>
            <person name="Horikawa D."/>
            <person name="Ishino K."/>
            <person name="Komine S."/>
            <person name="Tomita M."/>
            <person name="Blaxter M."/>
            <person name="Arakawa K."/>
        </authorList>
    </citation>
    <scope>NUCLEOTIDE SEQUENCE [LARGE SCALE GENOMIC DNA]</scope>
    <source>
        <strain evidence="3">Z151</strain>
    </source>
</reference>
<evidence type="ECO:0000313" key="2">
    <source>
        <dbReference type="EMBL" id="OQV17730.1"/>
    </source>
</evidence>
<keyword evidence="1" id="KW-0472">Membrane</keyword>
<organism evidence="2 3">
    <name type="scientific">Hypsibius exemplaris</name>
    <name type="common">Freshwater tardigrade</name>
    <dbReference type="NCBI Taxonomy" id="2072580"/>
    <lineage>
        <taxon>Eukaryota</taxon>
        <taxon>Metazoa</taxon>
        <taxon>Ecdysozoa</taxon>
        <taxon>Tardigrada</taxon>
        <taxon>Eutardigrada</taxon>
        <taxon>Parachela</taxon>
        <taxon>Hypsibioidea</taxon>
        <taxon>Hypsibiidae</taxon>
        <taxon>Hypsibius</taxon>
    </lineage>
</organism>
<keyword evidence="1" id="KW-1133">Transmembrane helix</keyword>